<dbReference type="NCBIfam" id="TIGR00017">
    <property type="entry name" value="cmk"/>
    <property type="match status" value="1"/>
</dbReference>
<comment type="catalytic activity">
    <reaction evidence="7 8">
        <text>CMP + ATP = CDP + ADP</text>
        <dbReference type="Rhea" id="RHEA:11600"/>
        <dbReference type="ChEBI" id="CHEBI:30616"/>
        <dbReference type="ChEBI" id="CHEBI:58069"/>
        <dbReference type="ChEBI" id="CHEBI:60377"/>
        <dbReference type="ChEBI" id="CHEBI:456216"/>
        <dbReference type="EC" id="2.7.4.25"/>
    </reaction>
</comment>
<accession>A0A0C7P5K8</accession>
<evidence type="ECO:0000256" key="3">
    <source>
        <dbReference type="ARBA" id="ARBA00022741"/>
    </source>
</evidence>
<dbReference type="GO" id="GO:0036430">
    <property type="term" value="F:CMP kinase activity"/>
    <property type="evidence" value="ECO:0007669"/>
    <property type="project" value="RHEA"/>
</dbReference>
<dbReference type="Pfam" id="PF02224">
    <property type="entry name" value="Cytidylate_kin"/>
    <property type="match status" value="1"/>
</dbReference>
<feature type="binding site" evidence="8">
    <location>
        <begin position="14"/>
        <end position="22"/>
    </location>
    <ligand>
        <name>ATP</name>
        <dbReference type="ChEBI" id="CHEBI:30616"/>
    </ligand>
</feature>
<dbReference type="HOGENOM" id="CLU_079959_0_2_0"/>
<dbReference type="EMBL" id="LN824141">
    <property type="protein sequence ID" value="CEP79114.1"/>
    <property type="molecule type" value="Genomic_DNA"/>
</dbReference>
<evidence type="ECO:0000256" key="5">
    <source>
        <dbReference type="ARBA" id="ARBA00022840"/>
    </source>
</evidence>
<dbReference type="CDD" id="cd02020">
    <property type="entry name" value="CMPK"/>
    <property type="match status" value="1"/>
</dbReference>
<dbReference type="GO" id="GO:0005524">
    <property type="term" value="F:ATP binding"/>
    <property type="evidence" value="ECO:0007669"/>
    <property type="project" value="UniProtKB-UniRule"/>
</dbReference>
<name>A0A0C7P5K8_DEFTU</name>
<feature type="domain" description="Cytidylate kinase" evidence="9">
    <location>
        <begin position="10"/>
        <end position="219"/>
    </location>
</feature>
<reference evidence="11" key="1">
    <citation type="submission" date="2014-11" db="EMBL/GenBank/DDBJ databases">
        <authorList>
            <person name="Wibberg D."/>
        </authorList>
    </citation>
    <scope>NUCLEOTIDE SEQUENCE [LARGE SCALE GENOMIC DNA]</scope>
    <source>
        <strain evidence="11">L3</strain>
    </source>
</reference>
<comment type="subcellular location">
    <subcellularLocation>
        <location evidence="8">Cytoplasm</location>
    </subcellularLocation>
</comment>
<dbReference type="GO" id="GO:0006220">
    <property type="term" value="P:pyrimidine nucleotide metabolic process"/>
    <property type="evidence" value="ECO:0007669"/>
    <property type="project" value="UniProtKB-UniRule"/>
</dbReference>
<dbReference type="STRING" id="1006576.DTL3_1832"/>
<dbReference type="OrthoDB" id="9807434at2"/>
<keyword evidence="2 8" id="KW-0808">Transferase</keyword>
<dbReference type="PATRIC" id="fig|1006576.9.peg.1824"/>
<gene>
    <name evidence="8 10" type="primary">cmk</name>
    <name evidence="10" type="ORF">DTL3_1832</name>
</gene>
<dbReference type="EC" id="2.7.4.25" evidence="8"/>
<dbReference type="GO" id="GO:0005737">
    <property type="term" value="C:cytoplasm"/>
    <property type="evidence" value="ECO:0007669"/>
    <property type="project" value="UniProtKB-SubCell"/>
</dbReference>
<dbReference type="RefSeq" id="WP_045088439.1">
    <property type="nucleotide sequence ID" value="NZ_LN824141.1"/>
</dbReference>
<dbReference type="InterPro" id="IPR027417">
    <property type="entry name" value="P-loop_NTPase"/>
</dbReference>
<dbReference type="SUPFAM" id="SSF52540">
    <property type="entry name" value="P-loop containing nucleoside triphosphate hydrolases"/>
    <property type="match status" value="1"/>
</dbReference>
<keyword evidence="8" id="KW-0963">Cytoplasm</keyword>
<evidence type="ECO:0000256" key="7">
    <source>
        <dbReference type="ARBA" id="ARBA00048478"/>
    </source>
</evidence>
<evidence type="ECO:0000256" key="2">
    <source>
        <dbReference type="ARBA" id="ARBA00022679"/>
    </source>
</evidence>
<evidence type="ECO:0000256" key="4">
    <source>
        <dbReference type="ARBA" id="ARBA00022777"/>
    </source>
</evidence>
<comment type="similarity">
    <text evidence="1 8">Belongs to the cytidylate kinase family. Type 1 subfamily.</text>
</comment>
<sequence>MACKNHTIKIAIDGPAGSGKSTIAQKIADLLGIFYLNSGALYRIIGYYLDNQQINPEDSKTIMNKIDDIEIVIKNNKYYLNGEDVSDKIKNAKSGMLASIYSKNAAVREKVNHLIKEISKKNSVVVDGRDIGTEVLPNSDIKIFLTASLEERARRRWKELKERGENVSYQDILKEIEERDKADSTRNISPLRPAEDAIIIDTTNKTIEDVIQEIVNILKEKGLYGNTCS</sequence>
<keyword evidence="11" id="KW-1185">Reference proteome</keyword>
<dbReference type="KEGG" id="dtn:DTL3_1832"/>
<dbReference type="InterPro" id="IPR011994">
    <property type="entry name" value="Cytidylate_kinase_dom"/>
</dbReference>
<dbReference type="AlphaFoldDB" id="A0A0C7P5K8"/>
<dbReference type="HAMAP" id="MF_00238">
    <property type="entry name" value="Cytidyl_kinase_type1"/>
    <property type="match status" value="1"/>
</dbReference>
<keyword evidence="5 8" id="KW-0067">ATP-binding</keyword>
<keyword evidence="3 8" id="KW-0547">Nucleotide-binding</keyword>
<proteinExistence type="inferred from homology"/>
<organism evidence="10 11">
    <name type="scientific">Defluviitoga tunisiensis</name>
    <dbReference type="NCBI Taxonomy" id="1006576"/>
    <lineage>
        <taxon>Bacteria</taxon>
        <taxon>Thermotogati</taxon>
        <taxon>Thermotogota</taxon>
        <taxon>Thermotogae</taxon>
        <taxon>Petrotogales</taxon>
        <taxon>Petrotogaceae</taxon>
        <taxon>Defluviitoga</taxon>
    </lineage>
</organism>
<comment type="catalytic activity">
    <reaction evidence="6 8">
        <text>dCMP + ATP = dCDP + ADP</text>
        <dbReference type="Rhea" id="RHEA:25094"/>
        <dbReference type="ChEBI" id="CHEBI:30616"/>
        <dbReference type="ChEBI" id="CHEBI:57566"/>
        <dbReference type="ChEBI" id="CHEBI:58593"/>
        <dbReference type="ChEBI" id="CHEBI:456216"/>
        <dbReference type="EC" id="2.7.4.25"/>
    </reaction>
</comment>
<evidence type="ECO:0000259" key="9">
    <source>
        <dbReference type="Pfam" id="PF02224"/>
    </source>
</evidence>
<evidence type="ECO:0000313" key="10">
    <source>
        <dbReference type="EMBL" id="CEP79114.1"/>
    </source>
</evidence>
<dbReference type="GO" id="GO:0036431">
    <property type="term" value="F:dCMP kinase activity"/>
    <property type="evidence" value="ECO:0007669"/>
    <property type="project" value="InterPro"/>
</dbReference>
<evidence type="ECO:0000256" key="8">
    <source>
        <dbReference type="HAMAP-Rule" id="MF_00238"/>
    </source>
</evidence>
<evidence type="ECO:0000256" key="1">
    <source>
        <dbReference type="ARBA" id="ARBA00009427"/>
    </source>
</evidence>
<dbReference type="Gene3D" id="3.40.50.300">
    <property type="entry name" value="P-loop containing nucleotide triphosphate hydrolases"/>
    <property type="match status" value="1"/>
</dbReference>
<dbReference type="InterPro" id="IPR003136">
    <property type="entry name" value="Cytidylate_kin"/>
</dbReference>
<evidence type="ECO:0000256" key="6">
    <source>
        <dbReference type="ARBA" id="ARBA00047615"/>
    </source>
</evidence>
<protein>
    <recommendedName>
        <fullName evidence="8">Cytidylate kinase</fullName>
        <shortName evidence="8">CK</shortName>
        <ecNumber evidence="8">2.7.4.25</ecNumber>
    </recommendedName>
    <alternativeName>
        <fullName evidence="8">Cytidine monophosphate kinase</fullName>
        <shortName evidence="8">CMP kinase</shortName>
    </alternativeName>
</protein>
<keyword evidence="4 8" id="KW-0418">Kinase</keyword>
<dbReference type="Proteomes" id="UP000032809">
    <property type="component" value="Chromosome I"/>
</dbReference>
<evidence type="ECO:0000313" key="11">
    <source>
        <dbReference type="Proteomes" id="UP000032809"/>
    </source>
</evidence>